<comment type="caution">
    <text evidence="1">The sequence shown here is derived from an EMBL/GenBank/DDBJ whole genome shotgun (WGS) entry which is preliminary data.</text>
</comment>
<gene>
    <name evidence="1" type="ORF">PIBRA_LOCUS9188</name>
</gene>
<dbReference type="EMBL" id="CALOZG010000029">
    <property type="protein sequence ID" value="CAH4032844.1"/>
    <property type="molecule type" value="Genomic_DNA"/>
</dbReference>
<dbReference type="AlphaFoldDB" id="A0A9P0XCA2"/>
<sequence length="97" mass="10297">METCFNGTGIFAIPVNFTEESFAQVGSGVGPSASLPNVKAEVWARVVCVLVLAALRTYISLRAAASICQGAVPALYTVRHMTHAVRNPDRDHSLGLP</sequence>
<accession>A0A9P0XCA2</accession>
<evidence type="ECO:0000313" key="1">
    <source>
        <dbReference type="EMBL" id="CAH4032844.1"/>
    </source>
</evidence>
<proteinExistence type="predicted"/>
<protein>
    <submittedName>
        <fullName evidence="1">Uncharacterized protein</fullName>
    </submittedName>
</protein>
<name>A0A9P0XCA2_PIEBR</name>
<reference evidence="1" key="1">
    <citation type="submission" date="2022-05" db="EMBL/GenBank/DDBJ databases">
        <authorList>
            <person name="Okamura Y."/>
        </authorList>
    </citation>
    <scope>NUCLEOTIDE SEQUENCE</scope>
</reference>
<keyword evidence="2" id="KW-1185">Reference proteome</keyword>
<evidence type="ECO:0000313" key="2">
    <source>
        <dbReference type="Proteomes" id="UP001152562"/>
    </source>
</evidence>
<dbReference type="Proteomes" id="UP001152562">
    <property type="component" value="Unassembled WGS sequence"/>
</dbReference>
<organism evidence="1 2">
    <name type="scientific">Pieris brassicae</name>
    <name type="common">White butterfly</name>
    <name type="synonym">Large white butterfly</name>
    <dbReference type="NCBI Taxonomy" id="7116"/>
    <lineage>
        <taxon>Eukaryota</taxon>
        <taxon>Metazoa</taxon>
        <taxon>Ecdysozoa</taxon>
        <taxon>Arthropoda</taxon>
        <taxon>Hexapoda</taxon>
        <taxon>Insecta</taxon>
        <taxon>Pterygota</taxon>
        <taxon>Neoptera</taxon>
        <taxon>Endopterygota</taxon>
        <taxon>Lepidoptera</taxon>
        <taxon>Glossata</taxon>
        <taxon>Ditrysia</taxon>
        <taxon>Papilionoidea</taxon>
        <taxon>Pieridae</taxon>
        <taxon>Pierinae</taxon>
        <taxon>Pieris</taxon>
    </lineage>
</organism>